<dbReference type="Gene3D" id="2.40.50.100">
    <property type="match status" value="1"/>
</dbReference>
<dbReference type="PANTHER" id="PTHR30469:SF15">
    <property type="entry name" value="HLYD FAMILY OF SECRETION PROTEINS"/>
    <property type="match status" value="1"/>
</dbReference>
<evidence type="ECO:0000313" key="4">
    <source>
        <dbReference type="EMBL" id="BDX06271.1"/>
    </source>
</evidence>
<evidence type="ECO:0000313" key="5">
    <source>
        <dbReference type="Proteomes" id="UP001333710"/>
    </source>
</evidence>
<keyword evidence="5" id="KW-1185">Reference proteome</keyword>
<dbReference type="Proteomes" id="UP001333710">
    <property type="component" value="Chromosome"/>
</dbReference>
<dbReference type="AlphaFoldDB" id="A0AA48KP51"/>
<dbReference type="NCBIfam" id="TIGR01730">
    <property type="entry name" value="RND_mfp"/>
    <property type="match status" value="1"/>
</dbReference>
<dbReference type="GO" id="GO:1990281">
    <property type="term" value="C:efflux pump complex"/>
    <property type="evidence" value="ECO:0007669"/>
    <property type="project" value="TreeGrafter"/>
</dbReference>
<dbReference type="Gene3D" id="1.10.287.470">
    <property type="entry name" value="Helix hairpin bin"/>
    <property type="match status" value="1"/>
</dbReference>
<dbReference type="InterPro" id="IPR006143">
    <property type="entry name" value="RND_pump_MFP"/>
</dbReference>
<feature type="signal peptide" evidence="2">
    <location>
        <begin position="1"/>
        <end position="21"/>
    </location>
</feature>
<protein>
    <recommendedName>
        <fullName evidence="3">Multidrug resistance protein MdtA-like alpha-helical hairpin domain-containing protein</fullName>
    </recommendedName>
</protein>
<keyword evidence="2" id="KW-0732">Signal</keyword>
<feature type="chain" id="PRO_5041422024" description="Multidrug resistance protein MdtA-like alpha-helical hairpin domain-containing protein" evidence="2">
    <location>
        <begin position="22"/>
        <end position="255"/>
    </location>
</feature>
<dbReference type="InterPro" id="IPR058624">
    <property type="entry name" value="MdtA-like_HH"/>
</dbReference>
<dbReference type="KEGG" id="pmaw:MACH26_17920"/>
<dbReference type="Pfam" id="PF25876">
    <property type="entry name" value="HH_MFP_RND"/>
    <property type="match status" value="1"/>
</dbReference>
<feature type="domain" description="Multidrug resistance protein MdtA-like alpha-helical hairpin" evidence="3">
    <location>
        <begin position="78"/>
        <end position="144"/>
    </location>
</feature>
<reference evidence="4" key="1">
    <citation type="submission" date="2023-01" db="EMBL/GenBank/DDBJ databases">
        <title>Complete genome sequence of Planctobacterium marinum strain Dej080120_11.</title>
        <authorList>
            <person name="Ueki S."/>
            <person name="Maruyama F."/>
        </authorList>
    </citation>
    <scope>NUCLEOTIDE SEQUENCE</scope>
    <source>
        <strain evidence="4">Dej080120_11</strain>
    </source>
</reference>
<accession>A0AA48KP51</accession>
<sequence length="255" mass="27469">MVVMKFIFTFVLLIGTQLALADALTSVHLRGVVVPAQQAKLSVAQQGQVEWIAADGTEVKTGETLIQINATKLKAEMIQAQAMYQSALAELAAANHSLEKSRRLVQENILSDIALTEAEFSVKTAEAKVAVNQSKLELAKLAVAQAIVLAPFDGVVASSKISIGEWAQPGDPILEFASLSTLSMSLDVPPEYTETLSPGDSTTVLFAGKPIGTATVKRLFPLLQPSSGLRRVIWTIETDETMLISGRYVELKAWF</sequence>
<comment type="similarity">
    <text evidence="1">Belongs to the membrane fusion protein (MFP) (TC 8.A.1) family.</text>
</comment>
<dbReference type="SUPFAM" id="SSF111369">
    <property type="entry name" value="HlyD-like secretion proteins"/>
    <property type="match status" value="1"/>
</dbReference>
<name>A0AA48KP51_9ALTE</name>
<dbReference type="GO" id="GO:0015562">
    <property type="term" value="F:efflux transmembrane transporter activity"/>
    <property type="evidence" value="ECO:0007669"/>
    <property type="project" value="TreeGrafter"/>
</dbReference>
<proteinExistence type="inferred from homology"/>
<evidence type="ECO:0000256" key="1">
    <source>
        <dbReference type="ARBA" id="ARBA00009477"/>
    </source>
</evidence>
<evidence type="ECO:0000256" key="2">
    <source>
        <dbReference type="SAM" id="SignalP"/>
    </source>
</evidence>
<dbReference type="EMBL" id="AP027272">
    <property type="protein sequence ID" value="BDX06271.1"/>
    <property type="molecule type" value="Genomic_DNA"/>
</dbReference>
<evidence type="ECO:0000259" key="3">
    <source>
        <dbReference type="Pfam" id="PF25876"/>
    </source>
</evidence>
<gene>
    <name evidence="4" type="ORF">MACH26_17920</name>
</gene>
<dbReference type="PANTHER" id="PTHR30469">
    <property type="entry name" value="MULTIDRUG RESISTANCE PROTEIN MDTA"/>
    <property type="match status" value="1"/>
</dbReference>
<organism evidence="4 5">
    <name type="scientific">Planctobacterium marinum</name>
    <dbReference type="NCBI Taxonomy" id="1631968"/>
    <lineage>
        <taxon>Bacteria</taxon>
        <taxon>Pseudomonadati</taxon>
        <taxon>Pseudomonadota</taxon>
        <taxon>Gammaproteobacteria</taxon>
        <taxon>Alteromonadales</taxon>
        <taxon>Alteromonadaceae</taxon>
        <taxon>Planctobacterium</taxon>
    </lineage>
</organism>
<dbReference type="Gene3D" id="2.40.30.170">
    <property type="match status" value="1"/>
</dbReference>